<evidence type="ECO:0000256" key="6">
    <source>
        <dbReference type="ARBA" id="ARBA00022692"/>
    </source>
</evidence>
<keyword evidence="7 16" id="KW-0732">Signal</keyword>
<feature type="domain" description="TonB-dependent receptor plug" evidence="18">
    <location>
        <begin position="57"/>
        <end position="156"/>
    </location>
</feature>
<evidence type="ECO:0000256" key="4">
    <source>
        <dbReference type="ARBA" id="ARBA00022452"/>
    </source>
</evidence>
<dbReference type="GO" id="GO:0015344">
    <property type="term" value="F:siderophore uptake transmembrane transporter activity"/>
    <property type="evidence" value="ECO:0007669"/>
    <property type="project" value="TreeGrafter"/>
</dbReference>
<keyword evidence="5" id="KW-0410">Iron transport</keyword>
<reference evidence="19 20" key="1">
    <citation type="journal article" date="2016" name="Front. Microbiol.">
        <title>Genomic Resource of Rice Seed Associated Bacteria.</title>
        <authorList>
            <person name="Midha S."/>
            <person name="Bansal K."/>
            <person name="Sharma S."/>
            <person name="Kumar N."/>
            <person name="Patil P.P."/>
            <person name="Chaudhry V."/>
            <person name="Patil P.B."/>
        </authorList>
    </citation>
    <scope>NUCLEOTIDE SEQUENCE [LARGE SCALE GENOMIC DNA]</scope>
    <source>
        <strain evidence="19 20">NS334</strain>
    </source>
</reference>
<gene>
    <name evidence="19" type="ORF">NS334_07560</name>
</gene>
<keyword evidence="4 14" id="KW-1134">Transmembrane beta strand</keyword>
<dbReference type="GO" id="GO:0038023">
    <property type="term" value="F:signaling receptor activity"/>
    <property type="evidence" value="ECO:0007669"/>
    <property type="project" value="InterPro"/>
</dbReference>
<evidence type="ECO:0000259" key="17">
    <source>
        <dbReference type="Pfam" id="PF00593"/>
    </source>
</evidence>
<dbReference type="RefSeq" id="WP_058755366.1">
    <property type="nucleotide sequence ID" value="NZ_LDTB01000020.1"/>
</dbReference>
<evidence type="ECO:0000256" key="3">
    <source>
        <dbReference type="ARBA" id="ARBA00022448"/>
    </source>
</evidence>
<dbReference type="CDD" id="cd01347">
    <property type="entry name" value="ligand_gated_channel"/>
    <property type="match status" value="1"/>
</dbReference>
<feature type="signal peptide" evidence="16">
    <location>
        <begin position="1"/>
        <end position="20"/>
    </location>
</feature>
<dbReference type="NCBIfam" id="TIGR01783">
    <property type="entry name" value="TonB-siderophor"/>
    <property type="match status" value="1"/>
</dbReference>
<dbReference type="GO" id="GO:0015891">
    <property type="term" value="P:siderophore transport"/>
    <property type="evidence" value="ECO:0007669"/>
    <property type="project" value="InterPro"/>
</dbReference>
<name>A0A147I4Q2_9SPHN</name>
<evidence type="ECO:0000256" key="7">
    <source>
        <dbReference type="ARBA" id="ARBA00022729"/>
    </source>
</evidence>
<evidence type="ECO:0000256" key="13">
    <source>
        <dbReference type="ARBA" id="ARBA00023237"/>
    </source>
</evidence>
<dbReference type="SUPFAM" id="SSF56935">
    <property type="entry name" value="Porins"/>
    <property type="match status" value="1"/>
</dbReference>
<evidence type="ECO:0000256" key="11">
    <source>
        <dbReference type="ARBA" id="ARBA00023136"/>
    </source>
</evidence>
<keyword evidence="11 14" id="KW-0472">Membrane</keyword>
<evidence type="ECO:0000256" key="15">
    <source>
        <dbReference type="RuleBase" id="RU003357"/>
    </source>
</evidence>
<dbReference type="InterPro" id="IPR036942">
    <property type="entry name" value="Beta-barrel_TonB_sf"/>
</dbReference>
<keyword evidence="12 19" id="KW-0675">Receptor</keyword>
<dbReference type="PANTHER" id="PTHR32552:SF68">
    <property type="entry name" value="FERRICHROME OUTER MEMBRANE TRANSPORTER_PHAGE RECEPTOR"/>
    <property type="match status" value="1"/>
</dbReference>
<dbReference type="GO" id="GO:0009279">
    <property type="term" value="C:cell outer membrane"/>
    <property type="evidence" value="ECO:0007669"/>
    <property type="project" value="UniProtKB-SubCell"/>
</dbReference>
<feature type="chain" id="PRO_5007548229" evidence="16">
    <location>
        <begin position="21"/>
        <end position="687"/>
    </location>
</feature>
<protein>
    <submittedName>
        <fullName evidence="19">Ferrisiderophore receptor</fullName>
    </submittedName>
</protein>
<evidence type="ECO:0000259" key="18">
    <source>
        <dbReference type="Pfam" id="PF07715"/>
    </source>
</evidence>
<evidence type="ECO:0000256" key="1">
    <source>
        <dbReference type="ARBA" id="ARBA00004571"/>
    </source>
</evidence>
<comment type="caution">
    <text evidence="19">The sequence shown here is derived from an EMBL/GenBank/DDBJ whole genome shotgun (WGS) entry which is preliminary data.</text>
</comment>
<dbReference type="PATRIC" id="fig|869719.3.peg.1115"/>
<dbReference type="Pfam" id="PF00593">
    <property type="entry name" value="TonB_dep_Rec_b-barrel"/>
    <property type="match status" value="1"/>
</dbReference>
<feature type="domain" description="TonB-dependent receptor-like beta-barrel" evidence="17">
    <location>
        <begin position="228"/>
        <end position="656"/>
    </location>
</feature>
<evidence type="ECO:0000313" key="19">
    <source>
        <dbReference type="EMBL" id="KTT73473.1"/>
    </source>
</evidence>
<dbReference type="PROSITE" id="PS52016">
    <property type="entry name" value="TONB_DEPENDENT_REC_3"/>
    <property type="match status" value="1"/>
</dbReference>
<dbReference type="InterPro" id="IPR039426">
    <property type="entry name" value="TonB-dep_rcpt-like"/>
</dbReference>
<comment type="similarity">
    <text evidence="2 14 15">Belongs to the TonB-dependent receptor family.</text>
</comment>
<evidence type="ECO:0000313" key="20">
    <source>
        <dbReference type="Proteomes" id="UP000074310"/>
    </source>
</evidence>
<accession>A0A147I4Q2</accession>
<evidence type="ECO:0000256" key="16">
    <source>
        <dbReference type="SAM" id="SignalP"/>
    </source>
</evidence>
<dbReference type="InterPro" id="IPR037066">
    <property type="entry name" value="Plug_dom_sf"/>
</dbReference>
<dbReference type="InterPro" id="IPR010105">
    <property type="entry name" value="TonB_sidphr_rcpt"/>
</dbReference>
<dbReference type="PANTHER" id="PTHR32552">
    <property type="entry name" value="FERRICHROME IRON RECEPTOR-RELATED"/>
    <property type="match status" value="1"/>
</dbReference>
<keyword evidence="20" id="KW-1185">Reference proteome</keyword>
<evidence type="ECO:0000256" key="10">
    <source>
        <dbReference type="ARBA" id="ARBA00023077"/>
    </source>
</evidence>
<comment type="subcellular location">
    <subcellularLocation>
        <location evidence="1 14">Cell outer membrane</location>
        <topology evidence="1 14">Multi-pass membrane protein</topology>
    </subcellularLocation>
</comment>
<organism evidence="19 20">
    <name type="scientific">Sphingomonas endophytica</name>
    <dbReference type="NCBI Taxonomy" id="869719"/>
    <lineage>
        <taxon>Bacteria</taxon>
        <taxon>Pseudomonadati</taxon>
        <taxon>Pseudomonadota</taxon>
        <taxon>Alphaproteobacteria</taxon>
        <taxon>Sphingomonadales</taxon>
        <taxon>Sphingomonadaceae</taxon>
        <taxon>Sphingomonas</taxon>
    </lineage>
</organism>
<dbReference type="OrthoDB" id="9760333at2"/>
<sequence>MFADLALAGLLLAGAAAAPAAAPADADTADANGPADDILVQGRRDEAVAATKTATPLIEVPQPITVVTDDVFLAQGAINISDTVRYTAGVNSDSFGRDSRADSFKIRGLDALQFRDGMRDVFSYWATIPSDPYNFSRVEVVRGPASVLFGQGSLGGLVNVVSKTPLLENSADIALVAGSFDRKEVLADLNGVVGGNLGVRLVARARDADTYIAHTPDDRVMLAPSLTWRPGARTEITLLGLYQRDHGGSTTNFLPVIGTFIDNPGNPPLDRYLFVGKPGWDRYDGRLLQGGGSLTQRFGDDVTLSLKARYIDSTLQYNTHYPDSYSNPRDPYTPGGNGRRIGLYAYGLDGRMNVFSTDNNLRVRFNTGAAVEHVLLAGIDYSWNAVKKRQAVGYQEVDLYDLDRDAILTPNPGGARGREAQRQLGIYAQDQIRFWDRVSVVLGARRDRVTTSGTPRRVDTATTFRAGIIGEIGAGVSPFFSYTESFLPIAGTTTAGAPFRPQMGHQFETGVKWQPDHATLVTLTGFRIKDTNRPIPDPANPLGQIQAGEVTSQGVELEATRTLPGDYDLSLSYGFNDVSGGGLTDFTARHIASAWAAKTFTQGSTALRLGAGVRYLGRQVSSNAVWTLVTPGRAMADALVEVTEGRWRATLNATNLFDKRTYASCLARGDCFMTAPRNVMASIGYHF</sequence>
<dbReference type="InterPro" id="IPR000531">
    <property type="entry name" value="Beta-barrel_TonB"/>
</dbReference>
<evidence type="ECO:0000256" key="12">
    <source>
        <dbReference type="ARBA" id="ARBA00023170"/>
    </source>
</evidence>
<proteinExistence type="inferred from homology"/>
<evidence type="ECO:0000256" key="14">
    <source>
        <dbReference type="PROSITE-ProRule" id="PRU01360"/>
    </source>
</evidence>
<dbReference type="Gene3D" id="2.40.170.20">
    <property type="entry name" value="TonB-dependent receptor, beta-barrel domain"/>
    <property type="match status" value="1"/>
</dbReference>
<keyword evidence="6 14" id="KW-0812">Transmembrane</keyword>
<dbReference type="Proteomes" id="UP000074310">
    <property type="component" value="Unassembled WGS sequence"/>
</dbReference>
<dbReference type="Gene3D" id="2.170.130.10">
    <property type="entry name" value="TonB-dependent receptor, plug domain"/>
    <property type="match status" value="1"/>
</dbReference>
<dbReference type="InterPro" id="IPR012910">
    <property type="entry name" value="Plug_dom"/>
</dbReference>
<evidence type="ECO:0000256" key="8">
    <source>
        <dbReference type="ARBA" id="ARBA00023004"/>
    </source>
</evidence>
<evidence type="ECO:0000256" key="2">
    <source>
        <dbReference type="ARBA" id="ARBA00009810"/>
    </source>
</evidence>
<dbReference type="EMBL" id="LDTB01000020">
    <property type="protein sequence ID" value="KTT73473.1"/>
    <property type="molecule type" value="Genomic_DNA"/>
</dbReference>
<keyword evidence="8" id="KW-0408">Iron</keyword>
<keyword evidence="10 15" id="KW-0798">TonB box</keyword>
<dbReference type="Pfam" id="PF07715">
    <property type="entry name" value="Plug"/>
    <property type="match status" value="1"/>
</dbReference>
<keyword evidence="13 14" id="KW-0998">Cell outer membrane</keyword>
<keyword evidence="3 14" id="KW-0813">Transport</keyword>
<evidence type="ECO:0000256" key="9">
    <source>
        <dbReference type="ARBA" id="ARBA00023065"/>
    </source>
</evidence>
<dbReference type="AlphaFoldDB" id="A0A147I4Q2"/>
<keyword evidence="9" id="KW-0406">Ion transport</keyword>
<evidence type="ECO:0000256" key="5">
    <source>
        <dbReference type="ARBA" id="ARBA00022496"/>
    </source>
</evidence>